<keyword evidence="2" id="KW-1185">Reference proteome</keyword>
<evidence type="ECO:0000313" key="2">
    <source>
        <dbReference type="Proteomes" id="UP001140094"/>
    </source>
</evidence>
<dbReference type="Proteomes" id="UP001140094">
    <property type="component" value="Unassembled WGS sequence"/>
</dbReference>
<accession>A0A9W8LTX3</accession>
<dbReference type="EMBL" id="JANBUO010000028">
    <property type="protein sequence ID" value="KAJ2808717.1"/>
    <property type="molecule type" value="Genomic_DNA"/>
</dbReference>
<comment type="caution">
    <text evidence="1">The sequence shown here is derived from an EMBL/GenBank/DDBJ whole genome shotgun (WGS) entry which is preliminary data.</text>
</comment>
<evidence type="ECO:0000313" key="1">
    <source>
        <dbReference type="EMBL" id="KAJ2808717.1"/>
    </source>
</evidence>
<gene>
    <name evidence="1" type="ORF">H4R20_000693</name>
</gene>
<proteinExistence type="predicted"/>
<dbReference type="AlphaFoldDB" id="A0A9W8LTX3"/>
<protein>
    <submittedName>
        <fullName evidence="1">Uncharacterized protein</fullName>
    </submittedName>
</protein>
<name>A0A9W8LTX3_9FUNG</name>
<organism evidence="1 2">
    <name type="scientific">Coemansia guatemalensis</name>
    <dbReference type="NCBI Taxonomy" id="2761395"/>
    <lineage>
        <taxon>Eukaryota</taxon>
        <taxon>Fungi</taxon>
        <taxon>Fungi incertae sedis</taxon>
        <taxon>Zoopagomycota</taxon>
        <taxon>Kickxellomycotina</taxon>
        <taxon>Kickxellomycetes</taxon>
        <taxon>Kickxellales</taxon>
        <taxon>Kickxellaceae</taxon>
        <taxon>Coemansia</taxon>
    </lineage>
</organism>
<sequence length="119" mass="12609">MKHTAQRGAGGEQRRAKPGAARARWCIWRARRRLWHGHKDVSFSGEWVVKALARGFCCGTTRGGFCECGSIHETPGWLRGSHGALGVPQSLSDLGPPIVPAYFSGVGGVGGTGLRAGGR</sequence>
<reference evidence="1" key="1">
    <citation type="submission" date="2022-07" db="EMBL/GenBank/DDBJ databases">
        <title>Phylogenomic reconstructions and comparative analyses of Kickxellomycotina fungi.</title>
        <authorList>
            <person name="Reynolds N.K."/>
            <person name="Stajich J.E."/>
            <person name="Barry K."/>
            <person name="Grigoriev I.V."/>
            <person name="Crous P."/>
            <person name="Smith M.E."/>
        </authorList>
    </citation>
    <scope>NUCLEOTIDE SEQUENCE</scope>
    <source>
        <strain evidence="1">NRRL 1565</strain>
    </source>
</reference>